<keyword evidence="3" id="KW-1185">Reference proteome</keyword>
<feature type="transmembrane region" description="Helical" evidence="1">
    <location>
        <begin position="849"/>
        <end position="872"/>
    </location>
</feature>
<dbReference type="OrthoDB" id="9177212at2"/>
<evidence type="ECO:0000313" key="3">
    <source>
        <dbReference type="Proteomes" id="UP000198639"/>
    </source>
</evidence>
<feature type="transmembrane region" description="Helical" evidence="1">
    <location>
        <begin position="982"/>
        <end position="1008"/>
    </location>
</feature>
<gene>
    <name evidence="2" type="ORF">SAMN05216204_105177</name>
</gene>
<keyword evidence="1" id="KW-0472">Membrane</keyword>
<sequence>MNFSALSIRNPIPAIMLFVLLTLAGLLAFKANKIQDFPDIELPIVTVAATLEGAAPAQLETEVARKIEDSVATLQGVKNIYTKVLDGVATVTVEFVLEKDLAEAVNDVRDAVARVRSDLPPEMREPSVTKAATAGRVVATFTATPAAGAGSAMDAQALSWFVDNDVAKRLLSVPGLGSVKRVGGVTREVRVELDDARMAALQVSALDVSRQLRNVQREAPGGRGDVSGAEQSVRTIATVQSAQELAQMDIPLSNGRHVKLEQIATVTDTVAEPRSIAEQDGRAVVGFEIFRTRGAGEVDVATGAREAVAQLQKEHPNVVLRETIDNSAPVQENFDASMEMLYEGAVLAVLVVWWFLRDWRATLVAAAALPLSVIPAFLGQYLFGYTLNMVTLLSLALVIGVLVDDAIVEIENISRHLRMGKSPMQAALEAADEIGMAVIATTFSLVAVFLPTAFMGGIPGKFFKQFGWTAVIAILASLVVARLLTPMMAAYILKPPKHLGEEKDGPLMARYMRVMQWCLRHRLVTAIASALFFAGSIALVPLLPTGFVPPNDRSQTLVTLELPPGSTLAETHAVAEQARLAVMGVAGVKGVFSSIGGGSSGDAFAPGAAAEARRAVLTVTTAERDDRDFGLASIEKALREKVAQIPGARFNVGANDTGTKMQLVLRSEDPLMLTATARQAERELRTLKGIGNVSSSASLVRPEIIVRPDFARAADLGVTAAAIGETVRVATAGDYDISLAKMNLAERQVPIRVKLPDAVRADLDALGRLTVPGARGPVLLANVATITMESGPAQIDRLNRTRNVTLDVELQGRSLGEVNTEARALPVFQKLPPSVQIAELGDAQEMQALFASFGVAMLIGVLCIYGVLVLLFNDFMQPVTILAALPLSIGGAFVALLVTQSALSMPTMIGLIMLMGIVTKNSILLVDYAILARQAGMNRFDALVDACHKRSRPIVMTTIAMGAGMMPLALGLSGDPSFRSPMAIAVIGGLITSTLLSLLVVPAVFTYVDDFEHLMKRGMGKLRRKPVAAPVKVVVSDPVK</sequence>
<feature type="transmembrane region" description="Helical" evidence="1">
    <location>
        <begin position="434"/>
        <end position="454"/>
    </location>
</feature>
<feature type="transmembrane region" description="Helical" evidence="1">
    <location>
        <begin position="953"/>
        <end position="970"/>
    </location>
</feature>
<dbReference type="SUPFAM" id="SSF82693">
    <property type="entry name" value="Multidrug efflux transporter AcrB pore domain, PN1, PN2, PC1 and PC2 subdomains"/>
    <property type="match status" value="3"/>
</dbReference>
<dbReference type="EMBL" id="FOLD01000005">
    <property type="protein sequence ID" value="SFC34350.1"/>
    <property type="molecule type" value="Genomic_DNA"/>
</dbReference>
<dbReference type="Pfam" id="PF00873">
    <property type="entry name" value="ACR_tran"/>
    <property type="match status" value="1"/>
</dbReference>
<dbReference type="STRING" id="1164594.SAMN05216204_105177"/>
<dbReference type="Gene3D" id="3.30.70.1430">
    <property type="entry name" value="Multidrug efflux transporter AcrB pore domain"/>
    <property type="match status" value="2"/>
</dbReference>
<dbReference type="GO" id="GO:0042910">
    <property type="term" value="F:xenobiotic transmembrane transporter activity"/>
    <property type="evidence" value="ECO:0007669"/>
    <property type="project" value="TreeGrafter"/>
</dbReference>
<dbReference type="SUPFAM" id="SSF82866">
    <property type="entry name" value="Multidrug efflux transporter AcrB transmembrane domain"/>
    <property type="match status" value="2"/>
</dbReference>
<reference evidence="3" key="1">
    <citation type="submission" date="2016-10" db="EMBL/GenBank/DDBJ databases">
        <authorList>
            <person name="Varghese N."/>
            <person name="Submissions S."/>
        </authorList>
    </citation>
    <scope>NUCLEOTIDE SEQUENCE [LARGE SCALE GENOMIC DNA]</scope>
    <source>
        <strain evidence="3">CGMCC 1.12041</strain>
    </source>
</reference>
<organism evidence="2 3">
    <name type="scientific">Massilia yuzhufengensis</name>
    <dbReference type="NCBI Taxonomy" id="1164594"/>
    <lineage>
        <taxon>Bacteria</taxon>
        <taxon>Pseudomonadati</taxon>
        <taxon>Pseudomonadota</taxon>
        <taxon>Betaproteobacteria</taxon>
        <taxon>Burkholderiales</taxon>
        <taxon>Oxalobacteraceae</taxon>
        <taxon>Telluria group</taxon>
        <taxon>Massilia</taxon>
    </lineage>
</organism>
<evidence type="ECO:0000256" key="1">
    <source>
        <dbReference type="SAM" id="Phobius"/>
    </source>
</evidence>
<feature type="transmembrane region" description="Helical" evidence="1">
    <location>
        <begin position="879"/>
        <end position="903"/>
    </location>
</feature>
<dbReference type="Proteomes" id="UP000198639">
    <property type="component" value="Unassembled WGS sequence"/>
</dbReference>
<dbReference type="PRINTS" id="PR00702">
    <property type="entry name" value="ACRIFLAVINRP"/>
</dbReference>
<dbReference type="Gene3D" id="3.30.2090.10">
    <property type="entry name" value="Multidrug efflux transporter AcrB TolC docking domain, DN and DC subdomains"/>
    <property type="match status" value="2"/>
</dbReference>
<dbReference type="Gene3D" id="3.30.70.1320">
    <property type="entry name" value="Multidrug efflux transporter AcrB pore domain like"/>
    <property type="match status" value="1"/>
</dbReference>
<dbReference type="RefSeq" id="WP_091872887.1">
    <property type="nucleotide sequence ID" value="NZ_FOLD01000005.1"/>
</dbReference>
<feature type="transmembrane region" description="Helical" evidence="1">
    <location>
        <begin position="389"/>
        <end position="413"/>
    </location>
</feature>
<dbReference type="GO" id="GO:0005886">
    <property type="term" value="C:plasma membrane"/>
    <property type="evidence" value="ECO:0007669"/>
    <property type="project" value="TreeGrafter"/>
</dbReference>
<dbReference type="Gene3D" id="1.20.1640.10">
    <property type="entry name" value="Multidrug efflux transporter AcrB transmembrane domain"/>
    <property type="match status" value="2"/>
</dbReference>
<feature type="transmembrane region" description="Helical" evidence="1">
    <location>
        <begin position="523"/>
        <end position="543"/>
    </location>
</feature>
<dbReference type="SUPFAM" id="SSF82714">
    <property type="entry name" value="Multidrug efflux transporter AcrB TolC docking domain, DN and DC subdomains"/>
    <property type="match status" value="2"/>
</dbReference>
<dbReference type="InterPro" id="IPR001036">
    <property type="entry name" value="Acrflvin-R"/>
</dbReference>
<evidence type="ECO:0000313" key="2">
    <source>
        <dbReference type="EMBL" id="SFC34350.1"/>
    </source>
</evidence>
<name>A0A1I1IM80_9BURK</name>
<protein>
    <submittedName>
        <fullName evidence="2">Multidrug efflux pump subunit AcrB</fullName>
    </submittedName>
</protein>
<dbReference type="PANTHER" id="PTHR32063">
    <property type="match status" value="1"/>
</dbReference>
<dbReference type="AlphaFoldDB" id="A0A1I1IM80"/>
<accession>A0A1I1IM80</accession>
<dbReference type="InterPro" id="IPR027463">
    <property type="entry name" value="AcrB_DN_DC_subdom"/>
</dbReference>
<dbReference type="PANTHER" id="PTHR32063:SF77">
    <property type="entry name" value="ACR FAMILY TRANSPORT PROTEIN"/>
    <property type="match status" value="1"/>
</dbReference>
<feature type="transmembrane region" description="Helical" evidence="1">
    <location>
        <begin position="909"/>
        <end position="932"/>
    </location>
</feature>
<keyword evidence="1" id="KW-1133">Transmembrane helix</keyword>
<feature type="transmembrane region" description="Helical" evidence="1">
    <location>
        <begin position="466"/>
        <end position="493"/>
    </location>
</feature>
<proteinExistence type="predicted"/>
<keyword evidence="1" id="KW-0812">Transmembrane</keyword>
<dbReference type="Gene3D" id="3.30.70.1440">
    <property type="entry name" value="Multidrug efflux transporter AcrB pore domain"/>
    <property type="match status" value="1"/>
</dbReference>